<evidence type="ECO:0000256" key="11">
    <source>
        <dbReference type="ARBA" id="ARBA00023329"/>
    </source>
</evidence>
<evidence type="ECO:0000256" key="9">
    <source>
        <dbReference type="ARBA" id="ARBA00023136"/>
    </source>
</evidence>
<keyword evidence="5 12" id="KW-0812">Transmembrane</keyword>
<reference evidence="14" key="2">
    <citation type="submission" date="2014-03" db="EMBL/GenBank/DDBJ databases">
        <authorList>
            <person name="Genoscope - CEA"/>
        </authorList>
    </citation>
    <scope>NUCLEOTIDE SEQUENCE</scope>
</reference>
<dbReference type="PANTHER" id="PTHR23511:SF6">
    <property type="entry name" value="SYNAPTIC VESICLE GLYCOPROTEIN 2C"/>
    <property type="match status" value="1"/>
</dbReference>
<keyword evidence="9 12" id="KW-0472">Membrane</keyword>
<evidence type="ECO:0000256" key="7">
    <source>
        <dbReference type="ARBA" id="ARBA00022989"/>
    </source>
</evidence>
<evidence type="ECO:0000256" key="6">
    <source>
        <dbReference type="ARBA" id="ARBA00022775"/>
    </source>
</evidence>
<dbReference type="PANTHER" id="PTHR23511">
    <property type="entry name" value="SYNAPTIC VESICLE GLYCOPROTEIN 2"/>
    <property type="match status" value="1"/>
</dbReference>
<reference evidence="14" key="1">
    <citation type="journal article" date="2014" name="Nat. Commun.">
        <title>The rainbow trout genome provides novel insights into evolution after whole-genome duplication in vertebrates.</title>
        <authorList>
            <person name="Berthelot C."/>
            <person name="Brunet F."/>
            <person name="Chalopin D."/>
            <person name="Juanchich A."/>
            <person name="Bernard M."/>
            <person name="Noel B."/>
            <person name="Bento P."/>
            <person name="Da Silva C."/>
            <person name="Labadie K."/>
            <person name="Alberti A."/>
            <person name="Aury J.M."/>
            <person name="Louis A."/>
            <person name="Dehais P."/>
            <person name="Bardou P."/>
            <person name="Montfort J."/>
            <person name="Klopp C."/>
            <person name="Cabau C."/>
            <person name="Gaspin C."/>
            <person name="Thorgaard G.H."/>
            <person name="Boussaha M."/>
            <person name="Quillet E."/>
            <person name="Guyomard R."/>
            <person name="Galiana D."/>
            <person name="Bobe J."/>
            <person name="Volff J.N."/>
            <person name="Genet C."/>
            <person name="Wincker P."/>
            <person name="Jaillon O."/>
            <person name="Roest Crollius H."/>
            <person name="Guiguen Y."/>
        </authorList>
    </citation>
    <scope>NUCLEOTIDE SEQUENCE [LARGE SCALE GENOMIC DNA]</scope>
</reference>
<feature type="transmembrane region" description="Helical" evidence="12">
    <location>
        <begin position="12"/>
        <end position="33"/>
    </location>
</feature>
<dbReference type="STRING" id="8022.A0A060YTE4"/>
<feature type="transmembrane region" description="Helical" evidence="12">
    <location>
        <begin position="100"/>
        <end position="123"/>
    </location>
</feature>
<evidence type="ECO:0000256" key="12">
    <source>
        <dbReference type="SAM" id="Phobius"/>
    </source>
</evidence>
<dbReference type="GO" id="GO:0006836">
    <property type="term" value="P:neurotransmitter transport"/>
    <property type="evidence" value="ECO:0007669"/>
    <property type="project" value="UniProtKB-KW"/>
</dbReference>
<gene>
    <name evidence="14" type="ORF">GSONMT00000827001</name>
</gene>
<dbReference type="Proteomes" id="UP000193380">
    <property type="component" value="Unassembled WGS sequence"/>
</dbReference>
<comment type="subcellular location">
    <subcellularLocation>
        <location evidence="1">Cytoplasmic vesicle</location>
        <location evidence="1">Secretory vesicle</location>
        <location evidence="1">Synaptic vesicle membrane</location>
        <topology evidence="1">Multi-pass membrane protein</topology>
    </subcellularLocation>
</comment>
<evidence type="ECO:0000313" key="15">
    <source>
        <dbReference type="Proteomes" id="UP000193380"/>
    </source>
</evidence>
<keyword evidence="10" id="KW-0325">Glycoprotein</keyword>
<dbReference type="EMBL" id="FR919351">
    <property type="protein sequence ID" value="CDQ94996.1"/>
    <property type="molecule type" value="Genomic_DNA"/>
</dbReference>
<keyword evidence="6" id="KW-0532">Neurotransmitter transport</keyword>
<feature type="transmembrane region" description="Helical" evidence="12">
    <location>
        <begin position="129"/>
        <end position="148"/>
    </location>
</feature>
<evidence type="ECO:0000259" key="13">
    <source>
        <dbReference type="PROSITE" id="PS50850"/>
    </source>
</evidence>
<dbReference type="InterPro" id="IPR011701">
    <property type="entry name" value="MFS"/>
</dbReference>
<accession>A0A060YTE4</accession>
<dbReference type="SUPFAM" id="SSF103473">
    <property type="entry name" value="MFS general substrate transporter"/>
    <property type="match status" value="1"/>
</dbReference>
<dbReference type="GO" id="GO:0030672">
    <property type="term" value="C:synaptic vesicle membrane"/>
    <property type="evidence" value="ECO:0007669"/>
    <property type="project" value="UniProtKB-SubCell"/>
</dbReference>
<feature type="transmembrane region" description="Helical" evidence="12">
    <location>
        <begin position="40"/>
        <end position="59"/>
    </location>
</feature>
<dbReference type="AlphaFoldDB" id="A0A060YTE4"/>
<dbReference type="InterPro" id="IPR020846">
    <property type="entry name" value="MFS_dom"/>
</dbReference>
<evidence type="ECO:0000256" key="3">
    <source>
        <dbReference type="ARBA" id="ARBA00022448"/>
    </source>
</evidence>
<keyword evidence="11" id="KW-0968">Cytoplasmic vesicle</keyword>
<evidence type="ECO:0000256" key="1">
    <source>
        <dbReference type="ARBA" id="ARBA00004644"/>
    </source>
</evidence>
<dbReference type="Pfam" id="PF07690">
    <property type="entry name" value="MFS_1"/>
    <property type="match status" value="1"/>
</dbReference>
<organism evidence="14 15">
    <name type="scientific">Oncorhynchus mykiss</name>
    <name type="common">Rainbow trout</name>
    <name type="synonym">Salmo gairdneri</name>
    <dbReference type="NCBI Taxonomy" id="8022"/>
    <lineage>
        <taxon>Eukaryota</taxon>
        <taxon>Metazoa</taxon>
        <taxon>Chordata</taxon>
        <taxon>Craniata</taxon>
        <taxon>Vertebrata</taxon>
        <taxon>Euteleostomi</taxon>
        <taxon>Actinopterygii</taxon>
        <taxon>Neopterygii</taxon>
        <taxon>Teleostei</taxon>
        <taxon>Protacanthopterygii</taxon>
        <taxon>Salmoniformes</taxon>
        <taxon>Salmonidae</taxon>
        <taxon>Salmoninae</taxon>
        <taxon>Oncorhynchus</taxon>
    </lineage>
</organism>
<dbReference type="PROSITE" id="PS50850">
    <property type="entry name" value="MFS"/>
    <property type="match status" value="1"/>
</dbReference>
<dbReference type="Gene3D" id="1.20.1250.20">
    <property type="entry name" value="MFS general substrate transporter like domains"/>
    <property type="match status" value="1"/>
</dbReference>
<dbReference type="FunFam" id="1.20.1250.20:FF:000009">
    <property type="entry name" value="Synaptic vesicle glycoprotein 2A"/>
    <property type="match status" value="1"/>
</dbReference>
<evidence type="ECO:0000256" key="4">
    <source>
        <dbReference type="ARBA" id="ARBA00022553"/>
    </source>
</evidence>
<sequence length="157" mass="16856">MTFDDDYSAYWVYFVNFVGTLAVLPGNIVSALLMDKIGRLSMLGGSMVLSGISCFFLWFGTSESMMIFMLCLYNGLSISAWNSLDVVTAELYPTDRRGTGFGFCNAMCKLAAVLGNLIFGSLVGITKTIPILLASAVLVGGGLVGLRLPDTRGHVLM</sequence>
<evidence type="ECO:0000256" key="10">
    <source>
        <dbReference type="ARBA" id="ARBA00023180"/>
    </source>
</evidence>
<comment type="similarity">
    <text evidence="2">Belongs to the major facilitator superfamily.</text>
</comment>
<name>A0A060YTE4_ONCMY</name>
<feature type="transmembrane region" description="Helical" evidence="12">
    <location>
        <begin position="65"/>
        <end position="88"/>
    </location>
</feature>
<protein>
    <recommendedName>
        <fullName evidence="13">Major facilitator superfamily (MFS) profile domain-containing protein</fullName>
    </recommendedName>
</protein>
<evidence type="ECO:0000256" key="8">
    <source>
        <dbReference type="ARBA" id="ARBA00023018"/>
    </source>
</evidence>
<evidence type="ECO:0000313" key="14">
    <source>
        <dbReference type="EMBL" id="CDQ94996.1"/>
    </source>
</evidence>
<dbReference type="PaxDb" id="8022-A0A060YTE4"/>
<dbReference type="GO" id="GO:0022857">
    <property type="term" value="F:transmembrane transporter activity"/>
    <property type="evidence" value="ECO:0007669"/>
    <property type="project" value="InterPro"/>
</dbReference>
<keyword evidence="3" id="KW-0813">Transport</keyword>
<keyword evidence="8" id="KW-0770">Synapse</keyword>
<evidence type="ECO:0000256" key="5">
    <source>
        <dbReference type="ARBA" id="ARBA00022692"/>
    </source>
</evidence>
<keyword evidence="4" id="KW-0597">Phosphoprotein</keyword>
<keyword evidence="7 12" id="KW-1133">Transmembrane helix</keyword>
<evidence type="ECO:0000256" key="2">
    <source>
        <dbReference type="ARBA" id="ARBA00008335"/>
    </source>
</evidence>
<proteinExistence type="inferred from homology"/>
<dbReference type="InterPro" id="IPR036259">
    <property type="entry name" value="MFS_trans_sf"/>
</dbReference>
<feature type="domain" description="Major facilitator superfamily (MFS) profile" evidence="13">
    <location>
        <begin position="1"/>
        <end position="152"/>
    </location>
</feature>